<comment type="caution">
    <text evidence="1">The sequence shown here is derived from an EMBL/GenBank/DDBJ whole genome shotgun (WGS) entry which is preliminary data.</text>
</comment>
<gene>
    <name evidence="1" type="ORF">Ttaiw_01917</name>
</gene>
<evidence type="ECO:0000313" key="1">
    <source>
        <dbReference type="EMBL" id="TSE30356.1"/>
    </source>
</evidence>
<dbReference type="EMBL" id="VJOM01000023">
    <property type="protein sequence ID" value="TSE30356.1"/>
    <property type="molecule type" value="Genomic_DNA"/>
</dbReference>
<sequence length="72" mass="7424">MNIAPTPSIVTQAATSVAETPDAAQVMVLRKALQLEQQGAMALLNALPQPNPTGELPLATEGSLGTRLNVMA</sequence>
<name>A0A554X3L9_9BURK</name>
<proteinExistence type="predicted"/>
<accession>A0A554X3L9</accession>
<evidence type="ECO:0008006" key="3">
    <source>
        <dbReference type="Google" id="ProtNLM"/>
    </source>
</evidence>
<keyword evidence="2" id="KW-1185">Reference proteome</keyword>
<evidence type="ECO:0000313" key="2">
    <source>
        <dbReference type="Proteomes" id="UP000317763"/>
    </source>
</evidence>
<reference evidence="1 2" key="1">
    <citation type="submission" date="2019-07" db="EMBL/GenBank/DDBJ databases">
        <title>Tepidimonas taiwanensis I1-1 draft genome.</title>
        <authorList>
            <person name="Da Costa M.S."/>
            <person name="Froufe H.J.C."/>
            <person name="Egas C."/>
            <person name="Albuquerque L."/>
        </authorList>
    </citation>
    <scope>NUCLEOTIDE SEQUENCE [LARGE SCALE GENOMIC DNA]</scope>
    <source>
        <strain evidence="1 2">I1-1</strain>
    </source>
</reference>
<dbReference type="AlphaFoldDB" id="A0A554X3L9"/>
<dbReference type="Proteomes" id="UP000317763">
    <property type="component" value="Unassembled WGS sequence"/>
</dbReference>
<organism evidence="1 2">
    <name type="scientific">Tepidimonas taiwanensis</name>
    <dbReference type="NCBI Taxonomy" id="307486"/>
    <lineage>
        <taxon>Bacteria</taxon>
        <taxon>Pseudomonadati</taxon>
        <taxon>Pseudomonadota</taxon>
        <taxon>Betaproteobacteria</taxon>
        <taxon>Burkholderiales</taxon>
        <taxon>Tepidimonas</taxon>
    </lineage>
</organism>
<dbReference type="RefSeq" id="WP_043703443.1">
    <property type="nucleotide sequence ID" value="NZ_CP083911.1"/>
</dbReference>
<protein>
    <recommendedName>
        <fullName evidence="3">Motility protein</fullName>
    </recommendedName>
</protein>